<feature type="domain" description="NAD-dependent epimerase/dehydratase" evidence="6">
    <location>
        <begin position="9"/>
        <end position="251"/>
    </location>
</feature>
<comment type="pathway">
    <text evidence="5">Nucleotide-sugar biosynthesis; GDP-L-fucose biosynthesis via de novo pathway; GDP-L-fucose from GDP-alpha-D-mannose: step 2/2.</text>
</comment>
<keyword evidence="8" id="KW-1185">Reference proteome</keyword>
<dbReference type="EMBL" id="CP011801">
    <property type="protein sequence ID" value="ALA58577.1"/>
    <property type="molecule type" value="Genomic_DNA"/>
</dbReference>
<dbReference type="GO" id="GO:0050577">
    <property type="term" value="F:GDP-L-fucose synthase activity"/>
    <property type="evidence" value="ECO:0007669"/>
    <property type="project" value="UniProtKB-UniRule"/>
</dbReference>
<feature type="active site" description="Proton donor/acceptor" evidence="5">
    <location>
        <position position="154"/>
    </location>
</feature>
<dbReference type="Proteomes" id="UP000069205">
    <property type="component" value="Chromosome"/>
</dbReference>
<dbReference type="PANTHER" id="PTHR43238">
    <property type="entry name" value="GDP-L-FUCOSE SYNTHASE"/>
    <property type="match status" value="1"/>
</dbReference>
<feature type="binding site" evidence="5">
    <location>
        <position position="197"/>
    </location>
    <ligand>
        <name>NADP(+)</name>
        <dbReference type="ChEBI" id="CHEBI:58349"/>
    </ligand>
</feature>
<evidence type="ECO:0000256" key="4">
    <source>
        <dbReference type="ARBA" id="ARBA00023235"/>
    </source>
</evidence>
<sequence>MGFWTGRKVLVTGGNGFIGSHVVERLVTEGALVTSTASSEATRYRYLDRVRHAIRTLVGDLADPACAEEAVAGQEIVLHLAARVGGLQYNLEHPGSIFRDNLNSFLSVIEAARRESVERFLVTSSACVYPRDCSVPTPEEEGFAGRPEPSNEGYGWAKRMEEFLGRAYTKEYGMRIHVVRPYNAYGPRDNFDESSSHVIPALIRRVVRGDNPLVVWGDGGATRSFLYVTDFARGLLAAVERGTDAEPINIGSDEEVTIGHLAQVVAEESDRSVRIVFDPSKPIGQPRRACDTGKARRLLGFRTEVRLREGLRETIRWYRAQQPALVAS</sequence>
<feature type="site" description="Important for catalytic activity" evidence="5">
    <location>
        <position position="127"/>
    </location>
</feature>
<dbReference type="STRING" id="42253.NITMOv2_2160"/>
<dbReference type="UniPathway" id="UPA00128">
    <property type="reaction ID" value="UER00191"/>
</dbReference>
<dbReference type="GO" id="GO:0070401">
    <property type="term" value="F:NADP+ binding"/>
    <property type="evidence" value="ECO:0007669"/>
    <property type="project" value="UniProtKB-UniRule"/>
</dbReference>
<dbReference type="AlphaFoldDB" id="A0A0K2GD82"/>
<gene>
    <name evidence="5" type="primary">fcl</name>
    <name evidence="7" type="ORF">NITMOv2_2160</name>
</gene>
<comment type="function">
    <text evidence="5">Catalyzes the two-step NADP-dependent conversion of GDP-4-dehydro-6-deoxy-D-mannose to GDP-fucose, involving an epimerase and a reductase reaction.</text>
</comment>
<dbReference type="OrthoDB" id="9811425at2"/>
<keyword evidence="4 5" id="KW-0413">Isomerase</keyword>
<dbReference type="InterPro" id="IPR001509">
    <property type="entry name" value="Epimerase_deHydtase"/>
</dbReference>
<dbReference type="Gene3D" id="3.40.50.720">
    <property type="entry name" value="NAD(P)-binding Rossmann-like Domain"/>
    <property type="match status" value="1"/>
</dbReference>
<protein>
    <recommendedName>
        <fullName evidence="5">GDP-L-fucose synthase</fullName>
        <ecNumber evidence="5">1.1.1.271</ecNumber>
    </recommendedName>
    <alternativeName>
        <fullName evidence="5">GDP-4-keto-6-deoxy-D-mannose-3,5-epimerase-4-reductase</fullName>
    </alternativeName>
</protein>
<dbReference type="Pfam" id="PF01370">
    <property type="entry name" value="Epimerase"/>
    <property type="match status" value="1"/>
</dbReference>
<dbReference type="GO" id="GO:0016853">
    <property type="term" value="F:isomerase activity"/>
    <property type="evidence" value="ECO:0007669"/>
    <property type="project" value="UniProtKB-KW"/>
</dbReference>
<dbReference type="EC" id="1.1.1.271" evidence="5"/>
<dbReference type="RefSeq" id="WP_053379726.1">
    <property type="nucleotide sequence ID" value="NZ_CP011801.1"/>
</dbReference>
<evidence type="ECO:0000256" key="2">
    <source>
        <dbReference type="ARBA" id="ARBA00022857"/>
    </source>
</evidence>
<accession>A0A0K2GD82</accession>
<evidence type="ECO:0000256" key="3">
    <source>
        <dbReference type="ARBA" id="ARBA00023002"/>
    </source>
</evidence>
<evidence type="ECO:0000313" key="7">
    <source>
        <dbReference type="EMBL" id="ALA58577.1"/>
    </source>
</evidence>
<dbReference type="Gene3D" id="3.90.25.10">
    <property type="entry name" value="UDP-galactose 4-epimerase, domain 1"/>
    <property type="match status" value="1"/>
</dbReference>
<evidence type="ECO:0000256" key="1">
    <source>
        <dbReference type="ARBA" id="ARBA00005959"/>
    </source>
</evidence>
<evidence type="ECO:0000259" key="6">
    <source>
        <dbReference type="Pfam" id="PF01370"/>
    </source>
</evidence>
<feature type="binding site" evidence="5">
    <location>
        <position position="158"/>
    </location>
    <ligand>
        <name>NADP(+)</name>
        <dbReference type="ChEBI" id="CHEBI:58349"/>
    </ligand>
</feature>
<evidence type="ECO:0000256" key="5">
    <source>
        <dbReference type="HAMAP-Rule" id="MF_00956"/>
    </source>
</evidence>
<dbReference type="PANTHER" id="PTHR43238:SF1">
    <property type="entry name" value="GDP-L-FUCOSE SYNTHASE"/>
    <property type="match status" value="1"/>
</dbReference>
<name>A0A0K2GD82_NITMO</name>
<feature type="site" description="Important for catalytic activity" evidence="5">
    <location>
        <position position="125"/>
    </location>
</feature>
<dbReference type="KEGG" id="nmv:NITMOv2_2160"/>
<reference evidence="7 8" key="1">
    <citation type="journal article" date="2015" name="Proc. Natl. Acad. Sci. U.S.A.">
        <title>Expanded metabolic versatility of ubiquitous nitrite-oxidizing bacteria from the genus Nitrospira.</title>
        <authorList>
            <person name="Koch H."/>
            <person name="Lucker S."/>
            <person name="Albertsen M."/>
            <person name="Kitzinger K."/>
            <person name="Herbold C."/>
            <person name="Spieck E."/>
            <person name="Nielsen P.H."/>
            <person name="Wagner M."/>
            <person name="Daims H."/>
        </authorList>
    </citation>
    <scope>NUCLEOTIDE SEQUENCE [LARGE SCALE GENOMIC DNA]</scope>
    <source>
        <strain evidence="7 8">NSP M-1</strain>
    </source>
</reference>
<dbReference type="PATRIC" id="fig|42253.5.peg.2129"/>
<comment type="similarity">
    <text evidence="1 5">Belongs to the NAD(P)-dependent epimerase/dehydratase family. Fucose synthase subfamily.</text>
</comment>
<organism evidence="7 8">
    <name type="scientific">Nitrospira moscoviensis</name>
    <dbReference type="NCBI Taxonomy" id="42253"/>
    <lineage>
        <taxon>Bacteria</taxon>
        <taxon>Pseudomonadati</taxon>
        <taxon>Nitrospirota</taxon>
        <taxon>Nitrospiria</taxon>
        <taxon>Nitrospirales</taxon>
        <taxon>Nitrospiraceae</taxon>
        <taxon>Nitrospira</taxon>
    </lineage>
</organism>
<dbReference type="GO" id="GO:0042351">
    <property type="term" value="P:'de novo' GDP-L-fucose biosynthetic process"/>
    <property type="evidence" value="ECO:0007669"/>
    <property type="project" value="UniProtKB-UniRule"/>
</dbReference>
<keyword evidence="3 5" id="KW-0560">Oxidoreductase</keyword>
<comment type="caution">
    <text evidence="5">Lacks conserved residue(s) required for the propagation of feature annotation.</text>
</comment>
<keyword evidence="2 5" id="KW-0521">NADP</keyword>
<dbReference type="InterPro" id="IPR036291">
    <property type="entry name" value="NAD(P)-bd_dom_sf"/>
</dbReference>
<dbReference type="InterPro" id="IPR028614">
    <property type="entry name" value="GDP_fucose/colitose_synth"/>
</dbReference>
<dbReference type="HAMAP" id="MF_00956">
    <property type="entry name" value="GDP_fucose_synth"/>
    <property type="match status" value="1"/>
</dbReference>
<feature type="binding site" evidence="5">
    <location>
        <position position="205"/>
    </location>
    <ligand>
        <name>substrate</name>
    </ligand>
</feature>
<evidence type="ECO:0000313" key="8">
    <source>
        <dbReference type="Proteomes" id="UP000069205"/>
    </source>
</evidence>
<feature type="binding site" evidence="5">
    <location>
        <position position="223"/>
    </location>
    <ligand>
        <name>substrate</name>
    </ligand>
</feature>
<keyword evidence="5" id="KW-0511">Multifunctional enzyme</keyword>
<dbReference type="SUPFAM" id="SSF51735">
    <property type="entry name" value="NAD(P)-binding Rossmann-fold domains"/>
    <property type="match status" value="1"/>
</dbReference>
<feature type="binding site" evidence="5">
    <location>
        <position position="216"/>
    </location>
    <ligand>
        <name>substrate</name>
    </ligand>
</feature>
<proteinExistence type="inferred from homology"/>
<feature type="binding site" evidence="5">
    <location>
        <begin position="13"/>
        <end position="19"/>
    </location>
    <ligand>
        <name>NADP(+)</name>
        <dbReference type="ChEBI" id="CHEBI:58349"/>
    </ligand>
</feature>
<comment type="catalytic activity">
    <reaction evidence="5">
        <text>GDP-beta-L-fucose + NADP(+) = GDP-4-dehydro-alpha-D-rhamnose + NADPH + H(+)</text>
        <dbReference type="Rhea" id="RHEA:18885"/>
        <dbReference type="ChEBI" id="CHEBI:15378"/>
        <dbReference type="ChEBI" id="CHEBI:57273"/>
        <dbReference type="ChEBI" id="CHEBI:57783"/>
        <dbReference type="ChEBI" id="CHEBI:57964"/>
        <dbReference type="ChEBI" id="CHEBI:58349"/>
        <dbReference type="EC" id="1.1.1.271"/>
    </reaction>
</comment>